<accession>A0A7C9DVI3</accession>
<reference evidence="1" key="2">
    <citation type="submission" date="2020-07" db="EMBL/GenBank/DDBJ databases">
        <authorList>
            <person name="Vera ALvarez R."/>
            <person name="Arias-Moreno D.M."/>
            <person name="Jimenez-Jacinto V."/>
            <person name="Jimenez-Bremont J.F."/>
            <person name="Swaminathan K."/>
            <person name="Moose S.P."/>
            <person name="Guerrero-Gonzalez M.L."/>
            <person name="Marino-Ramirez L."/>
            <person name="Landsman D."/>
            <person name="Rodriguez-Kessler M."/>
            <person name="Delgado-Sanchez P."/>
        </authorList>
    </citation>
    <scope>NUCLEOTIDE SEQUENCE</scope>
    <source>
        <tissue evidence="1">Cladode</tissue>
    </source>
</reference>
<dbReference type="AlphaFoldDB" id="A0A7C9DVI3"/>
<name>A0A7C9DVI3_OPUST</name>
<organism evidence="1">
    <name type="scientific">Opuntia streptacantha</name>
    <name type="common">Prickly pear cactus</name>
    <name type="synonym">Opuntia cardona</name>
    <dbReference type="NCBI Taxonomy" id="393608"/>
    <lineage>
        <taxon>Eukaryota</taxon>
        <taxon>Viridiplantae</taxon>
        <taxon>Streptophyta</taxon>
        <taxon>Embryophyta</taxon>
        <taxon>Tracheophyta</taxon>
        <taxon>Spermatophyta</taxon>
        <taxon>Magnoliopsida</taxon>
        <taxon>eudicotyledons</taxon>
        <taxon>Gunneridae</taxon>
        <taxon>Pentapetalae</taxon>
        <taxon>Caryophyllales</taxon>
        <taxon>Cactineae</taxon>
        <taxon>Cactaceae</taxon>
        <taxon>Opuntioideae</taxon>
        <taxon>Opuntia</taxon>
    </lineage>
</organism>
<dbReference type="EMBL" id="GISG01165362">
    <property type="protein sequence ID" value="MBA4650466.1"/>
    <property type="molecule type" value="Transcribed_RNA"/>
</dbReference>
<reference evidence="1" key="1">
    <citation type="journal article" date="2013" name="J. Plant Res.">
        <title>Effect of fungi and light on seed germination of three Opuntia species from semiarid lands of central Mexico.</title>
        <authorList>
            <person name="Delgado-Sanchez P."/>
            <person name="Jimenez-Bremont J.F."/>
            <person name="Guerrero-Gonzalez Mde L."/>
            <person name="Flores J."/>
        </authorList>
    </citation>
    <scope>NUCLEOTIDE SEQUENCE</scope>
    <source>
        <tissue evidence="1">Cladode</tissue>
    </source>
</reference>
<proteinExistence type="predicted"/>
<protein>
    <submittedName>
        <fullName evidence="1">Uncharacterized protein</fullName>
    </submittedName>
</protein>
<evidence type="ECO:0000313" key="1">
    <source>
        <dbReference type="EMBL" id="MBA4650466.1"/>
    </source>
</evidence>
<sequence length="113" mass="12660">MLYCFCFPPPITFQLLKRLYCLASAFSLLQSHLFLSLTPNAQLSPTDHSLSTSTRPPPGYHHCCYYEARQPRIAICFSSLTIKARDALLFGIQFLARCPGKSLCDPLQSVSDT</sequence>